<gene>
    <name evidence="1" type="ORF">AVEN_34891_1</name>
</gene>
<dbReference type="OrthoDB" id="6753017at2759"/>
<dbReference type="Proteomes" id="UP000499080">
    <property type="component" value="Unassembled WGS sequence"/>
</dbReference>
<comment type="caution">
    <text evidence="1">The sequence shown here is derived from an EMBL/GenBank/DDBJ whole genome shotgun (WGS) entry which is preliminary data.</text>
</comment>
<reference evidence="1 2" key="1">
    <citation type="journal article" date="2019" name="Sci. Rep.">
        <title>Orb-weaving spider Araneus ventricosus genome elucidates the spidroin gene catalogue.</title>
        <authorList>
            <person name="Kono N."/>
            <person name="Nakamura H."/>
            <person name="Ohtoshi R."/>
            <person name="Moran D.A.P."/>
            <person name="Shinohara A."/>
            <person name="Yoshida Y."/>
            <person name="Fujiwara M."/>
            <person name="Mori M."/>
            <person name="Tomita M."/>
            <person name="Arakawa K."/>
        </authorList>
    </citation>
    <scope>NUCLEOTIDE SEQUENCE [LARGE SCALE GENOMIC DNA]</scope>
</reference>
<proteinExistence type="predicted"/>
<protein>
    <submittedName>
        <fullName evidence="1">Uncharacterized protein</fullName>
    </submittedName>
</protein>
<evidence type="ECO:0000313" key="1">
    <source>
        <dbReference type="EMBL" id="GBO13777.1"/>
    </source>
</evidence>
<organism evidence="1 2">
    <name type="scientific">Araneus ventricosus</name>
    <name type="common">Orbweaver spider</name>
    <name type="synonym">Epeira ventricosa</name>
    <dbReference type="NCBI Taxonomy" id="182803"/>
    <lineage>
        <taxon>Eukaryota</taxon>
        <taxon>Metazoa</taxon>
        <taxon>Ecdysozoa</taxon>
        <taxon>Arthropoda</taxon>
        <taxon>Chelicerata</taxon>
        <taxon>Arachnida</taxon>
        <taxon>Araneae</taxon>
        <taxon>Araneomorphae</taxon>
        <taxon>Entelegynae</taxon>
        <taxon>Araneoidea</taxon>
        <taxon>Araneidae</taxon>
        <taxon>Araneus</taxon>
    </lineage>
</organism>
<accession>A0A4Y2UQF7</accession>
<name>A0A4Y2UQF7_ARAVE</name>
<sequence>MQLVCESIKTDKSTVKPLPFINSPPSDANTLYTALKYAAEGNLQQSSKICLVTFDQPLYVKAREIVGLMSDDPLLRTVVLRLGGFHMLISYMGCIGHTLAGSGLKDLLFSFCS</sequence>
<dbReference type="EMBL" id="BGPR01038008">
    <property type="protein sequence ID" value="GBO13777.1"/>
    <property type="molecule type" value="Genomic_DNA"/>
</dbReference>
<dbReference type="AlphaFoldDB" id="A0A4Y2UQF7"/>
<evidence type="ECO:0000313" key="2">
    <source>
        <dbReference type="Proteomes" id="UP000499080"/>
    </source>
</evidence>
<keyword evidence="2" id="KW-1185">Reference proteome</keyword>